<proteinExistence type="predicted"/>
<keyword evidence="1 3" id="KW-0378">Hydrolase</keyword>
<name>A0ABX2D1I5_9CYAN</name>
<dbReference type="InterPro" id="IPR006380">
    <property type="entry name" value="SPP-like_dom"/>
</dbReference>
<accession>A0ABX2D1I5</accession>
<dbReference type="PANTHER" id="PTHR10000:SF57">
    <property type="entry name" value="KANOSAMINE-6-PHOSPHATE PHOSPHATASE"/>
    <property type="match status" value="1"/>
</dbReference>
<dbReference type="Gene3D" id="3.30.70.1410">
    <property type="entry name" value="yhjk (haloacid dehalogenase-like hydrolase protein) domain"/>
    <property type="match status" value="1"/>
</dbReference>
<organism evidence="3 4">
    <name type="scientific">Microcoleus asticus IPMA8</name>
    <dbReference type="NCBI Taxonomy" id="2563858"/>
    <lineage>
        <taxon>Bacteria</taxon>
        <taxon>Bacillati</taxon>
        <taxon>Cyanobacteriota</taxon>
        <taxon>Cyanophyceae</taxon>
        <taxon>Oscillatoriophycideae</taxon>
        <taxon>Oscillatoriales</taxon>
        <taxon>Microcoleaceae</taxon>
        <taxon>Microcoleus</taxon>
        <taxon>Microcoleus asticus</taxon>
    </lineage>
</organism>
<dbReference type="SUPFAM" id="SSF56784">
    <property type="entry name" value="HAD-like"/>
    <property type="match status" value="1"/>
</dbReference>
<evidence type="ECO:0000313" key="3">
    <source>
        <dbReference type="EMBL" id="NQE36018.1"/>
    </source>
</evidence>
<dbReference type="InterPro" id="IPR006379">
    <property type="entry name" value="HAD-SF_hydro_IIB"/>
</dbReference>
<evidence type="ECO:0000259" key="2">
    <source>
        <dbReference type="Pfam" id="PF05116"/>
    </source>
</evidence>
<dbReference type="EC" id="3.1.3.92" evidence="3"/>
<sequence>MKYSEHKTKLLPPVTKPNYVVFTDFDETYLAHENKECHQKERKELEEYLLNNSQKKHIIFGWVTGSSITSIFSKMSIYQLRLLPHFIASSLGTELIYFDEKHYGEKDEIWESNLRKSGFSDKLVNNLVKILKLDGINLIPQPQIADSQFLKNYYYYQQNRQLDRQAIFKIKYLAKNAGIKVNISQCNPLVGDPQNCYDVDFIPSGTGKKHIVNFILSQTNVNYQNSIAFGESGNDIEMLQAVGHGYLVGNATSEAKKLHSQIEDNEYTKGILSVLKRLIK</sequence>
<evidence type="ECO:0000256" key="1">
    <source>
        <dbReference type="ARBA" id="ARBA00022801"/>
    </source>
</evidence>
<dbReference type="GO" id="GO:0016787">
    <property type="term" value="F:hydrolase activity"/>
    <property type="evidence" value="ECO:0007669"/>
    <property type="project" value="UniProtKB-KW"/>
</dbReference>
<gene>
    <name evidence="3" type="primary">ntdB</name>
    <name evidence="3" type="ORF">E5S67_03780</name>
</gene>
<dbReference type="Gene3D" id="3.40.50.1000">
    <property type="entry name" value="HAD superfamily/HAD-like"/>
    <property type="match status" value="1"/>
</dbReference>
<dbReference type="RefSeq" id="WP_172189840.1">
    <property type="nucleotide sequence ID" value="NZ_CAWPPK010000286.1"/>
</dbReference>
<dbReference type="InterPro" id="IPR036412">
    <property type="entry name" value="HAD-like_sf"/>
</dbReference>
<reference evidence="3 4" key="1">
    <citation type="journal article" date="2020" name="Sci. Rep.">
        <title>A novel cyanobacterial geosmin producer, revising GeoA distribution and dispersion patterns in Bacteria.</title>
        <authorList>
            <person name="Churro C."/>
            <person name="Semedo-Aguiar A.P."/>
            <person name="Silva A.D."/>
            <person name="Pereira-Leal J.B."/>
            <person name="Leite R.B."/>
        </authorList>
    </citation>
    <scope>NUCLEOTIDE SEQUENCE [LARGE SCALE GENOMIC DNA]</scope>
    <source>
        <strain evidence="3 4">IPMA8</strain>
    </source>
</reference>
<dbReference type="Proteomes" id="UP000702425">
    <property type="component" value="Unassembled WGS sequence"/>
</dbReference>
<dbReference type="EMBL" id="SRRZ01000070">
    <property type="protein sequence ID" value="NQE36018.1"/>
    <property type="molecule type" value="Genomic_DNA"/>
</dbReference>
<feature type="domain" description="Sucrose phosphatase-like" evidence="2">
    <location>
        <begin position="19"/>
        <end position="266"/>
    </location>
</feature>
<keyword evidence="4" id="KW-1185">Reference proteome</keyword>
<protein>
    <submittedName>
        <fullName evidence="3">Kanosamine-6-phosphate phosphatase</fullName>
        <ecNumber evidence="3">3.1.3.92</ecNumber>
    </submittedName>
</protein>
<dbReference type="InterPro" id="IPR023214">
    <property type="entry name" value="HAD_sf"/>
</dbReference>
<dbReference type="Pfam" id="PF05116">
    <property type="entry name" value="S6PP"/>
    <property type="match status" value="1"/>
</dbReference>
<dbReference type="NCBIfam" id="TIGR01484">
    <property type="entry name" value="HAD-SF-IIB"/>
    <property type="match status" value="1"/>
</dbReference>
<dbReference type="PANTHER" id="PTHR10000">
    <property type="entry name" value="PHOSPHOSERINE PHOSPHATASE"/>
    <property type="match status" value="1"/>
</dbReference>
<evidence type="ECO:0000313" key="4">
    <source>
        <dbReference type="Proteomes" id="UP000702425"/>
    </source>
</evidence>
<comment type="caution">
    <text evidence="3">The sequence shown here is derived from an EMBL/GenBank/DDBJ whole genome shotgun (WGS) entry which is preliminary data.</text>
</comment>